<keyword evidence="4" id="KW-1185">Reference proteome</keyword>
<organism evidence="3 4">
    <name type="scientific">Polaribacter marinivivus</name>
    <dbReference type="NCBI Taxonomy" id="1524260"/>
    <lineage>
        <taxon>Bacteria</taxon>
        <taxon>Pseudomonadati</taxon>
        <taxon>Bacteroidota</taxon>
        <taxon>Flavobacteriia</taxon>
        <taxon>Flavobacteriales</taxon>
        <taxon>Flavobacteriaceae</taxon>
    </lineage>
</organism>
<keyword evidence="3" id="KW-0418">Kinase</keyword>
<feature type="transmembrane region" description="Helical" evidence="1">
    <location>
        <begin position="142"/>
        <end position="168"/>
    </location>
</feature>
<feature type="transmembrane region" description="Helical" evidence="1">
    <location>
        <begin position="100"/>
        <end position="121"/>
    </location>
</feature>
<reference evidence="4" key="1">
    <citation type="journal article" date="2019" name="Int. J. Syst. Evol. Microbiol.">
        <title>The Global Catalogue of Microorganisms (GCM) 10K type strain sequencing project: providing services to taxonomists for standard genome sequencing and annotation.</title>
        <authorList>
            <consortium name="The Broad Institute Genomics Platform"/>
            <consortium name="The Broad Institute Genome Sequencing Center for Infectious Disease"/>
            <person name="Wu L."/>
            <person name="Ma J."/>
        </authorList>
    </citation>
    <scope>NUCLEOTIDE SEQUENCE [LARGE SCALE GENOMIC DNA]</scope>
    <source>
        <strain evidence="4">CECT 8655</strain>
    </source>
</reference>
<keyword evidence="1" id="KW-1133">Transmembrane helix</keyword>
<evidence type="ECO:0000256" key="1">
    <source>
        <dbReference type="SAM" id="Phobius"/>
    </source>
</evidence>
<feature type="transmembrane region" description="Helical" evidence="1">
    <location>
        <begin position="37"/>
        <end position="59"/>
    </location>
</feature>
<feature type="transmembrane region" description="Helical" evidence="1">
    <location>
        <begin position="68"/>
        <end position="88"/>
    </location>
</feature>
<dbReference type="Proteomes" id="UP001595826">
    <property type="component" value="Unassembled WGS sequence"/>
</dbReference>
<dbReference type="PANTHER" id="PTHR34220">
    <property type="entry name" value="SENSOR HISTIDINE KINASE YPDA"/>
    <property type="match status" value="1"/>
</dbReference>
<comment type="caution">
    <text evidence="3">The sequence shown here is derived from an EMBL/GenBank/DDBJ whole genome shotgun (WGS) entry which is preliminary data.</text>
</comment>
<evidence type="ECO:0000313" key="4">
    <source>
        <dbReference type="Proteomes" id="UP001595826"/>
    </source>
</evidence>
<feature type="transmembrane region" description="Helical" evidence="1">
    <location>
        <begin position="246"/>
        <end position="270"/>
    </location>
</feature>
<feature type="transmembrane region" description="Helical" evidence="1">
    <location>
        <begin position="174"/>
        <end position="195"/>
    </location>
</feature>
<sequence length="473" mass="55755">MNRFFNSLVKAFGFTLIIHSVVFAIQFFLNAFDLDEILEIIGLTIPFLLIPAFLSFYIFEKNLVFKKIITKVFSLNFILIFIIVYINFRFINENLEHSIFSFINFIIAIISSFISFFITFYQKINSTEITQLKNNSKKIEFSYFKTFSISLTGTFLYVFLAAIDTFYFEESIKIIYTFLPLGFIFSVLSIHFFNYVYSQFSLIKQKLYILSYYILSISFLVFWIILSFNNFRIVKNGLGPSLDRAFLIPTILLYTPFFLFVLIITHFYFLQLINKQKAQILKQETLETQLNYQQLKNQLSPHFLFNNINVLSSFIEENPQKAVSYANNLADIYHYFLEQEKQDVVKVVDEINFAEKYLQLLKDRFEEGLDYTISIDSETKQKFIVATILQQVLENVIKHNIIDKTSLIHINISSKENYLIVSNNKNLKRNKQLTSNKGIENIKQRNAFFTEEKVIIEDTNETYCIKLPILETI</sequence>
<keyword evidence="1" id="KW-0472">Membrane</keyword>
<keyword evidence="1" id="KW-0812">Transmembrane</keyword>
<gene>
    <name evidence="3" type="ORF">ACFOWD_09705</name>
</gene>
<dbReference type="EC" id="2.7.13.3" evidence="3"/>
<dbReference type="PANTHER" id="PTHR34220:SF7">
    <property type="entry name" value="SENSOR HISTIDINE KINASE YPDA"/>
    <property type="match status" value="1"/>
</dbReference>
<feature type="transmembrane region" description="Helical" evidence="1">
    <location>
        <begin position="12"/>
        <end position="31"/>
    </location>
</feature>
<dbReference type="GO" id="GO:0004673">
    <property type="term" value="F:protein histidine kinase activity"/>
    <property type="evidence" value="ECO:0007669"/>
    <property type="project" value="UniProtKB-EC"/>
</dbReference>
<dbReference type="Pfam" id="PF06580">
    <property type="entry name" value="His_kinase"/>
    <property type="match status" value="1"/>
</dbReference>
<protein>
    <submittedName>
        <fullName evidence="3">Sensor histidine kinase</fullName>
        <ecNumber evidence="3">2.7.13.3</ecNumber>
    </submittedName>
</protein>
<feature type="domain" description="Signal transduction histidine kinase internal region" evidence="2">
    <location>
        <begin position="292"/>
        <end position="367"/>
    </location>
</feature>
<feature type="transmembrane region" description="Helical" evidence="1">
    <location>
        <begin position="207"/>
        <end position="226"/>
    </location>
</feature>
<evidence type="ECO:0000259" key="2">
    <source>
        <dbReference type="Pfam" id="PF06580"/>
    </source>
</evidence>
<keyword evidence="3" id="KW-0808">Transferase</keyword>
<dbReference type="InterPro" id="IPR010559">
    <property type="entry name" value="Sig_transdc_His_kin_internal"/>
</dbReference>
<evidence type="ECO:0000313" key="3">
    <source>
        <dbReference type="EMBL" id="MFC4269179.1"/>
    </source>
</evidence>
<dbReference type="InterPro" id="IPR050640">
    <property type="entry name" value="Bact_2-comp_sensor_kinase"/>
</dbReference>
<accession>A0ABV8RD18</accession>
<name>A0ABV8RD18_9FLAO</name>
<dbReference type="RefSeq" id="WP_377410139.1">
    <property type="nucleotide sequence ID" value="NZ_JBHSCY010000002.1"/>
</dbReference>
<dbReference type="EMBL" id="JBHSCY010000002">
    <property type="protein sequence ID" value="MFC4269179.1"/>
    <property type="molecule type" value="Genomic_DNA"/>
</dbReference>
<proteinExistence type="predicted"/>